<feature type="region of interest" description="Disordered" evidence="1">
    <location>
        <begin position="456"/>
        <end position="475"/>
    </location>
</feature>
<evidence type="ECO:0000313" key="4">
    <source>
        <dbReference type="Proteomes" id="UP000813444"/>
    </source>
</evidence>
<dbReference type="OrthoDB" id="411251at2759"/>
<dbReference type="AlphaFoldDB" id="A0A8K0SG78"/>
<reference evidence="3" key="1">
    <citation type="journal article" date="2021" name="Nat. Commun.">
        <title>Genetic determinants of endophytism in the Arabidopsis root mycobiome.</title>
        <authorList>
            <person name="Mesny F."/>
            <person name="Miyauchi S."/>
            <person name="Thiergart T."/>
            <person name="Pickel B."/>
            <person name="Atanasova L."/>
            <person name="Karlsson M."/>
            <person name="Huettel B."/>
            <person name="Barry K.W."/>
            <person name="Haridas S."/>
            <person name="Chen C."/>
            <person name="Bauer D."/>
            <person name="Andreopoulos W."/>
            <person name="Pangilinan J."/>
            <person name="LaButti K."/>
            <person name="Riley R."/>
            <person name="Lipzen A."/>
            <person name="Clum A."/>
            <person name="Drula E."/>
            <person name="Henrissat B."/>
            <person name="Kohler A."/>
            <person name="Grigoriev I.V."/>
            <person name="Martin F.M."/>
            <person name="Hacquard S."/>
        </authorList>
    </citation>
    <scope>NUCLEOTIDE SEQUENCE</scope>
    <source>
        <strain evidence="3">MPI-CAGE-CH-0235</strain>
    </source>
</reference>
<dbReference type="PROSITE" id="PS50112">
    <property type="entry name" value="PAS"/>
    <property type="match status" value="1"/>
</dbReference>
<evidence type="ECO:0000313" key="3">
    <source>
        <dbReference type="EMBL" id="KAH7302973.1"/>
    </source>
</evidence>
<proteinExistence type="predicted"/>
<dbReference type="Proteomes" id="UP000813444">
    <property type="component" value="Unassembled WGS sequence"/>
</dbReference>
<sequence>MEKSFISIHTLDADANILFASDSITDILGYLPRHVQSKSSFDYFHPDEMPLARFVHSRGILLDKAVVLLYTRIRSLDGEWVGCECCFTVVHDVLVACTTVYRQGERSERRAMEAPQVRRLFSSSSQDLRYHMVGHLSPKFEMPPAKRESRAALVLNRFTRSLSIMFSTEAASSILGLTSEDMLGKSFYDCIQENCLGDAVKCFESAKANDSIAYLRFSFRDPRTEEDIEDSDSKEDEDGDEDNGDVTTHDGGLEVQLVDPFVQDFPPGHDGLRRQNSRHSDSESGGVPLGSPMDVEQDVHIKGEEVESDRLGESPAGPSRNQRRTSRQTRPRRARYPVDPVDLEAVVSCASDGLVVVLRRARQPLPSSHPTAVSYNRTAPPLHFPPMQGALRSDTAQPVDYLMGSIRYIAAFAWGVVGANDSLVSYSHGYPTGEAQPFSGLSPWDSYIIQTPREEAGPRMAEHNEGRGRPAASTSGVFAPAQNVASNPAWHAASGTHSGEVPRLLPIQPFQSTPGSYPTGLRQLNTLPAEQNHSHNAQASSTIQTQDWQRAYQYEMAQTPISCSLRTKIAKSNGYHK</sequence>
<evidence type="ECO:0000256" key="1">
    <source>
        <dbReference type="SAM" id="MobiDB-lite"/>
    </source>
</evidence>
<accession>A0A8K0SG78</accession>
<feature type="compositionally biased region" description="Acidic residues" evidence="1">
    <location>
        <begin position="226"/>
        <end position="244"/>
    </location>
</feature>
<dbReference type="InterPro" id="IPR035965">
    <property type="entry name" value="PAS-like_dom_sf"/>
</dbReference>
<dbReference type="Gene3D" id="3.30.450.20">
    <property type="entry name" value="PAS domain"/>
    <property type="match status" value="1"/>
</dbReference>
<feature type="region of interest" description="Disordered" evidence="1">
    <location>
        <begin position="489"/>
        <end position="517"/>
    </location>
</feature>
<dbReference type="CDD" id="cd00130">
    <property type="entry name" value="PAS"/>
    <property type="match status" value="2"/>
</dbReference>
<gene>
    <name evidence="3" type="ORF">B0I35DRAFT_365710</name>
</gene>
<dbReference type="InterPro" id="IPR000014">
    <property type="entry name" value="PAS"/>
</dbReference>
<dbReference type="EMBL" id="JAGPNK010000043">
    <property type="protein sequence ID" value="KAH7302973.1"/>
    <property type="molecule type" value="Genomic_DNA"/>
</dbReference>
<organism evidence="3 4">
    <name type="scientific">Stachybotrys elegans</name>
    <dbReference type="NCBI Taxonomy" id="80388"/>
    <lineage>
        <taxon>Eukaryota</taxon>
        <taxon>Fungi</taxon>
        <taxon>Dikarya</taxon>
        <taxon>Ascomycota</taxon>
        <taxon>Pezizomycotina</taxon>
        <taxon>Sordariomycetes</taxon>
        <taxon>Hypocreomycetidae</taxon>
        <taxon>Hypocreales</taxon>
        <taxon>Stachybotryaceae</taxon>
        <taxon>Stachybotrys</taxon>
    </lineage>
</organism>
<feature type="domain" description="PAS" evidence="2">
    <location>
        <begin position="1"/>
        <end position="48"/>
    </location>
</feature>
<dbReference type="SUPFAM" id="SSF55785">
    <property type="entry name" value="PYP-like sensor domain (PAS domain)"/>
    <property type="match status" value="1"/>
</dbReference>
<feature type="compositionally biased region" description="Basic and acidic residues" evidence="1">
    <location>
        <begin position="456"/>
        <end position="468"/>
    </location>
</feature>
<feature type="region of interest" description="Disordered" evidence="1">
    <location>
        <begin position="223"/>
        <end position="335"/>
    </location>
</feature>
<keyword evidence="4" id="KW-1185">Reference proteome</keyword>
<dbReference type="InterPro" id="IPR013655">
    <property type="entry name" value="PAS_fold_3"/>
</dbReference>
<evidence type="ECO:0000259" key="2">
    <source>
        <dbReference type="PROSITE" id="PS50112"/>
    </source>
</evidence>
<feature type="compositionally biased region" description="Basic and acidic residues" evidence="1">
    <location>
        <begin position="297"/>
        <end position="312"/>
    </location>
</feature>
<protein>
    <recommendedName>
        <fullName evidence="2">PAS domain-containing protein</fullName>
    </recommendedName>
</protein>
<dbReference type="Pfam" id="PF08447">
    <property type="entry name" value="PAS_3"/>
    <property type="match status" value="1"/>
</dbReference>
<feature type="compositionally biased region" description="Basic residues" evidence="1">
    <location>
        <begin position="321"/>
        <end position="335"/>
    </location>
</feature>
<comment type="caution">
    <text evidence="3">The sequence shown here is derived from an EMBL/GenBank/DDBJ whole genome shotgun (WGS) entry which is preliminary data.</text>
</comment>
<name>A0A8K0SG78_9HYPO</name>
<feature type="compositionally biased region" description="Basic and acidic residues" evidence="1">
    <location>
        <begin position="270"/>
        <end position="282"/>
    </location>
</feature>